<protein>
    <recommendedName>
        <fullName evidence="3">F-box domain-containing protein</fullName>
    </recommendedName>
</protein>
<proteinExistence type="predicted"/>
<dbReference type="PANTHER" id="PTHR42085">
    <property type="entry name" value="F-BOX DOMAIN-CONTAINING PROTEIN"/>
    <property type="match status" value="1"/>
</dbReference>
<evidence type="ECO:0000313" key="2">
    <source>
        <dbReference type="Proteomes" id="UP000799423"/>
    </source>
</evidence>
<dbReference type="AlphaFoldDB" id="A0A6A7ASS2"/>
<name>A0A6A7ASS2_9PLEO</name>
<keyword evidence="2" id="KW-1185">Reference proteome</keyword>
<dbReference type="OrthoDB" id="3645052at2759"/>
<evidence type="ECO:0008006" key="3">
    <source>
        <dbReference type="Google" id="ProtNLM"/>
    </source>
</evidence>
<dbReference type="PANTHER" id="PTHR42085:SF1">
    <property type="entry name" value="F-BOX DOMAIN-CONTAINING PROTEIN"/>
    <property type="match status" value="1"/>
</dbReference>
<gene>
    <name evidence="1" type="ORF">T440DRAFT_232139</name>
</gene>
<accession>A0A6A7ASS2</accession>
<reference evidence="1" key="1">
    <citation type="submission" date="2020-01" db="EMBL/GenBank/DDBJ databases">
        <authorList>
            <consortium name="DOE Joint Genome Institute"/>
            <person name="Haridas S."/>
            <person name="Albert R."/>
            <person name="Binder M."/>
            <person name="Bloem J."/>
            <person name="Labutti K."/>
            <person name="Salamov A."/>
            <person name="Andreopoulos B."/>
            <person name="Baker S.E."/>
            <person name="Barry K."/>
            <person name="Bills G."/>
            <person name="Bluhm B.H."/>
            <person name="Cannon C."/>
            <person name="Castanera R."/>
            <person name="Culley D.E."/>
            <person name="Daum C."/>
            <person name="Ezra D."/>
            <person name="Gonzalez J.B."/>
            <person name="Henrissat B."/>
            <person name="Kuo A."/>
            <person name="Liang C."/>
            <person name="Lipzen A."/>
            <person name="Lutzoni F."/>
            <person name="Magnuson J."/>
            <person name="Mondo S."/>
            <person name="Nolan M."/>
            <person name="Ohm R."/>
            <person name="Pangilinan J."/>
            <person name="Park H.-J."/>
            <person name="Ramirez L."/>
            <person name="Alfaro M."/>
            <person name="Sun H."/>
            <person name="Tritt A."/>
            <person name="Yoshinaga Y."/>
            <person name="Zwiers L.-H."/>
            <person name="Turgeon B.G."/>
            <person name="Goodwin S.B."/>
            <person name="Spatafora J.W."/>
            <person name="Crous P.W."/>
            <person name="Grigoriev I.V."/>
        </authorList>
    </citation>
    <scope>NUCLEOTIDE SEQUENCE</scope>
    <source>
        <strain evidence="1">IPT5</strain>
    </source>
</reference>
<dbReference type="Proteomes" id="UP000799423">
    <property type="component" value="Unassembled WGS sequence"/>
</dbReference>
<dbReference type="EMBL" id="MU006336">
    <property type="protein sequence ID" value="KAF2846311.1"/>
    <property type="molecule type" value="Genomic_DNA"/>
</dbReference>
<dbReference type="InterPro" id="IPR038883">
    <property type="entry name" value="AN11006-like"/>
</dbReference>
<evidence type="ECO:0000313" key="1">
    <source>
        <dbReference type="EMBL" id="KAF2846311.1"/>
    </source>
</evidence>
<organism evidence="1 2">
    <name type="scientific">Plenodomus tracheiphilus IPT5</name>
    <dbReference type="NCBI Taxonomy" id="1408161"/>
    <lineage>
        <taxon>Eukaryota</taxon>
        <taxon>Fungi</taxon>
        <taxon>Dikarya</taxon>
        <taxon>Ascomycota</taxon>
        <taxon>Pezizomycotina</taxon>
        <taxon>Dothideomycetes</taxon>
        <taxon>Pleosporomycetidae</taxon>
        <taxon>Pleosporales</taxon>
        <taxon>Pleosporineae</taxon>
        <taxon>Leptosphaeriaceae</taxon>
        <taxon>Plenodomus</taxon>
    </lineage>
</organism>
<sequence length="201" mass="23830">MTPSGKYKLASHKPAHFDRMSQENQKSSILLRLPAELRNHVYNLLLDNFATARVIKPKVHIVTHPHTRKNLRGLILLFICRQTRSEAAVMFYTRTTFDFTSLWKDFYWAIEMLRIVGEDHWHLIRSIKLDLRTIWLMRLCPSLQGSASAPSSLLSSLRRVDVNMPSHWYRNRELNEQEGFWTESIALYFGKHNVEIRYLRY</sequence>